<name>K9GUX6_9PROT</name>
<protein>
    <submittedName>
        <fullName evidence="4">Membrane-fusion protein</fullName>
    </submittedName>
</protein>
<dbReference type="STRING" id="1238182.C882_0755"/>
<dbReference type="OrthoDB" id="9778796at2"/>
<comment type="similarity">
    <text evidence="1">Belongs to the membrane fusion protein (MFP) (TC 8.A.1) family.</text>
</comment>
<keyword evidence="5" id="KW-1185">Reference proteome</keyword>
<feature type="signal peptide" evidence="3">
    <location>
        <begin position="1"/>
        <end position="18"/>
    </location>
</feature>
<dbReference type="NCBIfam" id="TIGR01730">
    <property type="entry name" value="RND_mfp"/>
    <property type="match status" value="1"/>
</dbReference>
<feature type="region of interest" description="Disordered" evidence="2">
    <location>
        <begin position="248"/>
        <end position="272"/>
    </location>
</feature>
<dbReference type="EMBL" id="ANHY01000015">
    <property type="protein sequence ID" value="EKV28544.1"/>
    <property type="molecule type" value="Genomic_DNA"/>
</dbReference>
<dbReference type="InterPro" id="IPR006143">
    <property type="entry name" value="RND_pump_MFP"/>
</dbReference>
<dbReference type="Proteomes" id="UP000009881">
    <property type="component" value="Unassembled WGS sequence"/>
</dbReference>
<evidence type="ECO:0000313" key="5">
    <source>
        <dbReference type="Proteomes" id="UP000009881"/>
    </source>
</evidence>
<dbReference type="PANTHER" id="PTHR30469:SF15">
    <property type="entry name" value="HLYD FAMILY OF SECRETION PROTEINS"/>
    <property type="match status" value="1"/>
</dbReference>
<reference evidence="4 5" key="1">
    <citation type="journal article" date="2013" name="Genome Announc.">
        <title>Draft Genome Sequence of an Alphaproteobacterium, Caenispirillum salinarum AK4(T), Isolated from a Solar Saltern.</title>
        <authorList>
            <person name="Khatri I."/>
            <person name="Singh A."/>
            <person name="Korpole S."/>
            <person name="Pinnaka A.K."/>
            <person name="Subramanian S."/>
        </authorList>
    </citation>
    <scope>NUCLEOTIDE SEQUENCE [LARGE SCALE GENOMIC DNA]</scope>
    <source>
        <strain evidence="4 5">AK4</strain>
    </source>
</reference>
<evidence type="ECO:0000313" key="4">
    <source>
        <dbReference type="EMBL" id="EKV28544.1"/>
    </source>
</evidence>
<dbReference type="RefSeq" id="WP_009541412.1">
    <property type="nucleotide sequence ID" value="NZ_ANHY01000015.1"/>
</dbReference>
<evidence type="ECO:0000256" key="2">
    <source>
        <dbReference type="SAM" id="MobiDB-lite"/>
    </source>
</evidence>
<dbReference type="SUPFAM" id="SSF111369">
    <property type="entry name" value="HlyD-like secretion proteins"/>
    <property type="match status" value="1"/>
</dbReference>
<accession>K9GUX6</accession>
<evidence type="ECO:0000256" key="3">
    <source>
        <dbReference type="SAM" id="SignalP"/>
    </source>
</evidence>
<gene>
    <name evidence="4" type="ORF">C882_0755</name>
</gene>
<dbReference type="AlphaFoldDB" id="K9GUX6"/>
<comment type="caution">
    <text evidence="4">The sequence shown here is derived from an EMBL/GenBank/DDBJ whole genome shotgun (WGS) entry which is preliminary data.</text>
</comment>
<dbReference type="PANTHER" id="PTHR30469">
    <property type="entry name" value="MULTIDRUG RESISTANCE PROTEIN MDTA"/>
    <property type="match status" value="1"/>
</dbReference>
<sequence length="272" mass="28273">MTAAALLLWGGAAVPVSAQEPAPPVPSSDAALPAVDPELAARGLLVPAREAVLSSDIAGRLTDMPVRPGEAFEEGAVLAAFDCRLYEARLSEAEGRLAAARSKLASNRQLRQLGSIGDLEVAIARGETAEAQGAVNAAAVLVDRCRVTAPWSGHVVDWRARPQESVEAGAELLEIIDDTALEVEVIVPSPWLGWLAPGHDLTVLVDETGTEHPATITRLGARVDPVSQSVTVVARLTDEAPRLVAGMSGTARFVPPEPSSEPDAGARTPSGD</sequence>
<dbReference type="Gene3D" id="2.40.50.100">
    <property type="match status" value="1"/>
</dbReference>
<dbReference type="eggNOG" id="COG0845">
    <property type="taxonomic scope" value="Bacteria"/>
</dbReference>
<dbReference type="GO" id="GO:1990281">
    <property type="term" value="C:efflux pump complex"/>
    <property type="evidence" value="ECO:0007669"/>
    <property type="project" value="TreeGrafter"/>
</dbReference>
<dbReference type="Gene3D" id="2.40.30.170">
    <property type="match status" value="1"/>
</dbReference>
<organism evidence="4 5">
    <name type="scientific">Caenispirillum salinarum AK4</name>
    <dbReference type="NCBI Taxonomy" id="1238182"/>
    <lineage>
        <taxon>Bacteria</taxon>
        <taxon>Pseudomonadati</taxon>
        <taxon>Pseudomonadota</taxon>
        <taxon>Alphaproteobacteria</taxon>
        <taxon>Rhodospirillales</taxon>
        <taxon>Novispirillaceae</taxon>
        <taxon>Caenispirillum</taxon>
    </lineage>
</organism>
<proteinExistence type="inferred from homology"/>
<feature type="chain" id="PRO_5003929474" evidence="3">
    <location>
        <begin position="19"/>
        <end position="272"/>
    </location>
</feature>
<dbReference type="GO" id="GO:0015562">
    <property type="term" value="F:efflux transmembrane transporter activity"/>
    <property type="evidence" value="ECO:0007669"/>
    <property type="project" value="TreeGrafter"/>
</dbReference>
<evidence type="ECO:0000256" key="1">
    <source>
        <dbReference type="ARBA" id="ARBA00009477"/>
    </source>
</evidence>
<keyword evidence="3" id="KW-0732">Signal</keyword>